<dbReference type="EMBL" id="CVRI01000006">
    <property type="protein sequence ID" value="CRK88320.1"/>
    <property type="molecule type" value="Genomic_DNA"/>
</dbReference>
<accession>A0A1J1HJT3</accession>
<organism evidence="1 2">
    <name type="scientific">Clunio marinus</name>
    <dbReference type="NCBI Taxonomy" id="568069"/>
    <lineage>
        <taxon>Eukaryota</taxon>
        <taxon>Metazoa</taxon>
        <taxon>Ecdysozoa</taxon>
        <taxon>Arthropoda</taxon>
        <taxon>Hexapoda</taxon>
        <taxon>Insecta</taxon>
        <taxon>Pterygota</taxon>
        <taxon>Neoptera</taxon>
        <taxon>Endopterygota</taxon>
        <taxon>Diptera</taxon>
        <taxon>Nematocera</taxon>
        <taxon>Chironomoidea</taxon>
        <taxon>Chironomidae</taxon>
        <taxon>Clunio</taxon>
    </lineage>
</organism>
<sequence length="105" mass="12297">MCCTEQSNAINGNCNGRQEVTPNHEGFELILNLKDQVFSHFLCFPLCSHVEEIWNASIELQDKHLRDYNKAFFVTHFMLVWPNFRNCLCGHLMKIAKEEKSKDCF</sequence>
<dbReference type="AlphaFoldDB" id="A0A1J1HJT3"/>
<name>A0A1J1HJT3_9DIPT</name>
<protein>
    <submittedName>
        <fullName evidence="1">CLUMA_CG002099, isoform A</fullName>
    </submittedName>
</protein>
<keyword evidence="2" id="KW-1185">Reference proteome</keyword>
<evidence type="ECO:0000313" key="2">
    <source>
        <dbReference type="Proteomes" id="UP000183832"/>
    </source>
</evidence>
<dbReference type="Proteomes" id="UP000183832">
    <property type="component" value="Unassembled WGS sequence"/>
</dbReference>
<reference evidence="1 2" key="1">
    <citation type="submission" date="2015-04" db="EMBL/GenBank/DDBJ databases">
        <authorList>
            <person name="Syromyatnikov M.Y."/>
            <person name="Popov V.N."/>
        </authorList>
    </citation>
    <scope>NUCLEOTIDE SEQUENCE [LARGE SCALE GENOMIC DNA]</scope>
</reference>
<proteinExistence type="predicted"/>
<gene>
    <name evidence="1" type="ORF">CLUMA_CG002099</name>
</gene>
<evidence type="ECO:0000313" key="1">
    <source>
        <dbReference type="EMBL" id="CRK88320.1"/>
    </source>
</evidence>